<dbReference type="Proteomes" id="UP000765509">
    <property type="component" value="Unassembled WGS sequence"/>
</dbReference>
<sequence>MVKIIRKSAYSPANPAAEGSNDLDGEEVEVINPLVGHYSSSSPSQPPFKKFHNHIIPSTPKNFQPVLSSLPSSTPPPSPKPSTSSPFLALPMKPCPIPQPRTSPILTSHKSQPVASTSQRREAWSLLPFPATQVFQKRESWPIRVTREDPTVVNESQYSLAKLFRSVDRNSREVIVYAHDRIVLGNASEEMDSKFAWYEDELINKLQRTFDDLGKDS</sequence>
<dbReference type="EMBL" id="AVOT02003832">
    <property type="protein sequence ID" value="MBW0474699.1"/>
    <property type="molecule type" value="Genomic_DNA"/>
</dbReference>
<evidence type="ECO:0000313" key="2">
    <source>
        <dbReference type="EMBL" id="MBW0474699.1"/>
    </source>
</evidence>
<evidence type="ECO:0000256" key="1">
    <source>
        <dbReference type="SAM" id="MobiDB-lite"/>
    </source>
</evidence>
<gene>
    <name evidence="2" type="ORF">O181_014414</name>
</gene>
<evidence type="ECO:0000313" key="3">
    <source>
        <dbReference type="Proteomes" id="UP000765509"/>
    </source>
</evidence>
<organism evidence="2 3">
    <name type="scientific">Austropuccinia psidii MF-1</name>
    <dbReference type="NCBI Taxonomy" id="1389203"/>
    <lineage>
        <taxon>Eukaryota</taxon>
        <taxon>Fungi</taxon>
        <taxon>Dikarya</taxon>
        <taxon>Basidiomycota</taxon>
        <taxon>Pucciniomycotina</taxon>
        <taxon>Pucciniomycetes</taxon>
        <taxon>Pucciniales</taxon>
        <taxon>Sphaerophragmiaceae</taxon>
        <taxon>Austropuccinia</taxon>
    </lineage>
</organism>
<feature type="region of interest" description="Disordered" evidence="1">
    <location>
        <begin position="1"/>
        <end position="86"/>
    </location>
</feature>
<proteinExistence type="predicted"/>
<dbReference type="AlphaFoldDB" id="A0A9Q3GPU1"/>
<name>A0A9Q3GPU1_9BASI</name>
<protein>
    <submittedName>
        <fullName evidence="2">Uncharacterized protein</fullName>
    </submittedName>
</protein>
<keyword evidence="3" id="KW-1185">Reference proteome</keyword>
<reference evidence="2" key="1">
    <citation type="submission" date="2021-03" db="EMBL/GenBank/DDBJ databases">
        <title>Draft genome sequence of rust myrtle Austropuccinia psidii MF-1, a brazilian biotype.</title>
        <authorList>
            <person name="Quecine M.C."/>
            <person name="Pachon D.M.R."/>
            <person name="Bonatelli M.L."/>
            <person name="Correr F.H."/>
            <person name="Franceschini L.M."/>
            <person name="Leite T.F."/>
            <person name="Margarido G.R.A."/>
            <person name="Almeida C.A."/>
            <person name="Ferrarezi J.A."/>
            <person name="Labate C.A."/>
        </authorList>
    </citation>
    <scope>NUCLEOTIDE SEQUENCE</scope>
    <source>
        <strain evidence="2">MF-1</strain>
    </source>
</reference>
<accession>A0A9Q3GPU1</accession>
<comment type="caution">
    <text evidence="2">The sequence shown here is derived from an EMBL/GenBank/DDBJ whole genome shotgun (WGS) entry which is preliminary data.</text>
</comment>